<feature type="domain" description="CHK kinase-like" evidence="1">
    <location>
        <begin position="16"/>
        <end position="204"/>
    </location>
</feature>
<reference evidence="2" key="2">
    <citation type="submission" date="2020-05" db="UniProtKB">
        <authorList>
            <consortium name="EnsemblMetazoa"/>
        </authorList>
    </citation>
    <scope>IDENTIFICATION</scope>
    <source>
        <strain evidence="2">WRAIR2</strain>
    </source>
</reference>
<dbReference type="EnsemblMetazoa" id="ADIR002540-RA">
    <property type="protein sequence ID" value="ADIR002540-PA"/>
    <property type="gene ID" value="ADIR002540"/>
</dbReference>
<dbReference type="SUPFAM" id="SSF56112">
    <property type="entry name" value="Protein kinase-like (PK-like)"/>
    <property type="match status" value="1"/>
</dbReference>
<dbReference type="PANTHER" id="PTHR11012:SF6">
    <property type="entry name" value="CHK DOMAIN OV1-RELATED"/>
    <property type="match status" value="1"/>
</dbReference>
<dbReference type="VEuPathDB" id="VectorBase:ADIR002540"/>
<evidence type="ECO:0000259" key="1">
    <source>
        <dbReference type="SMART" id="SM00587"/>
    </source>
</evidence>
<protein>
    <submittedName>
        <fullName evidence="2">CHK domain-containing protein</fullName>
    </submittedName>
</protein>
<dbReference type="InterPro" id="IPR015897">
    <property type="entry name" value="CHK_kinase-like"/>
</dbReference>
<dbReference type="InterPro" id="IPR004119">
    <property type="entry name" value="EcKL"/>
</dbReference>
<reference evidence="3" key="1">
    <citation type="submission" date="2013-03" db="EMBL/GenBank/DDBJ databases">
        <title>The Genome Sequence of Anopheles dirus WRAIR2.</title>
        <authorList>
            <consortium name="The Broad Institute Genomics Platform"/>
            <person name="Neafsey D.E."/>
            <person name="Walton C."/>
            <person name="Walker B."/>
            <person name="Young S.K."/>
            <person name="Zeng Q."/>
            <person name="Gargeya S."/>
            <person name="Fitzgerald M."/>
            <person name="Haas B."/>
            <person name="Abouelleil A."/>
            <person name="Allen A.W."/>
            <person name="Alvarado L."/>
            <person name="Arachchi H.M."/>
            <person name="Berlin A.M."/>
            <person name="Chapman S.B."/>
            <person name="Gainer-Dewar J."/>
            <person name="Goldberg J."/>
            <person name="Griggs A."/>
            <person name="Gujja S."/>
            <person name="Hansen M."/>
            <person name="Howarth C."/>
            <person name="Imamovic A."/>
            <person name="Ireland A."/>
            <person name="Larimer J."/>
            <person name="McCowan C."/>
            <person name="Murphy C."/>
            <person name="Pearson M."/>
            <person name="Poon T.W."/>
            <person name="Priest M."/>
            <person name="Roberts A."/>
            <person name="Saif S."/>
            <person name="Shea T."/>
            <person name="Sisk P."/>
            <person name="Sykes S."/>
            <person name="Wortman J."/>
            <person name="Nusbaum C."/>
            <person name="Birren B."/>
        </authorList>
    </citation>
    <scope>NUCLEOTIDE SEQUENCE [LARGE SCALE GENOMIC DNA]</scope>
    <source>
        <strain evidence="3">WRAIR2</strain>
    </source>
</reference>
<accession>A0A182N4H5</accession>
<keyword evidence="3" id="KW-1185">Reference proteome</keyword>
<dbReference type="SMART" id="SM00587">
    <property type="entry name" value="CHK"/>
    <property type="match status" value="1"/>
</dbReference>
<proteinExistence type="predicted"/>
<dbReference type="InterPro" id="IPR011009">
    <property type="entry name" value="Kinase-like_dom_sf"/>
</dbReference>
<dbReference type="AlphaFoldDB" id="A0A182N4H5"/>
<evidence type="ECO:0000313" key="2">
    <source>
        <dbReference type="EnsemblMetazoa" id="ADIR002540-PA"/>
    </source>
</evidence>
<dbReference type="PANTHER" id="PTHR11012">
    <property type="entry name" value="PROTEIN KINASE-LIKE DOMAIN-CONTAINING"/>
    <property type="match status" value="1"/>
</dbReference>
<name>A0A182N4H5_9DIPT</name>
<sequence>MTHDISWKNKSFFMDVIARDLGLESSDSITITSFNVEKANEKTAGYMSFIHRVSIEVEHSGIGQPPISLSYIVKEKTYQAFGGDLVDILAVFPKEIEVYEKLLPAFERLFSEGESVRFGPKMLKTISTPFTVLVMEDLNRSQFTMREKSFGLPMSDVDFQTACYGSFAVDILYFFITSATELICDSFEELLQFYHANLVSALQQLRYQRPIPSYNDLLLQMKRRGVLMLPPLSEAVAITMAGLTEPSQLEMITSDQPEGVELRTLVYSTPSFVALTDRLIPKLFELESAVERNNIMTHDISWKTKSFFMDVIARDLGLTSSDSFTITSFNVAKANEKTAGYMSFIHRVSIEVEHSGMGQSPISLSYIVKEKTYQAFGGDLVDILALRYQKPIPSYNDLLLQMKRRGVLMLPPLSEAVAITMAGLTESSQMEMITSDQPEGVELRTLAYGNPSYVSLVDRLIPRMFELGLLG</sequence>
<organism evidence="2 3">
    <name type="scientific">Anopheles dirus</name>
    <dbReference type="NCBI Taxonomy" id="7168"/>
    <lineage>
        <taxon>Eukaryota</taxon>
        <taxon>Metazoa</taxon>
        <taxon>Ecdysozoa</taxon>
        <taxon>Arthropoda</taxon>
        <taxon>Hexapoda</taxon>
        <taxon>Insecta</taxon>
        <taxon>Pterygota</taxon>
        <taxon>Neoptera</taxon>
        <taxon>Endopterygota</taxon>
        <taxon>Diptera</taxon>
        <taxon>Nematocera</taxon>
        <taxon>Culicoidea</taxon>
        <taxon>Culicidae</taxon>
        <taxon>Anophelinae</taxon>
        <taxon>Anopheles</taxon>
    </lineage>
</organism>
<dbReference type="Pfam" id="PF02958">
    <property type="entry name" value="EcKL"/>
    <property type="match status" value="2"/>
</dbReference>
<dbReference type="Proteomes" id="UP000075884">
    <property type="component" value="Unassembled WGS sequence"/>
</dbReference>
<evidence type="ECO:0000313" key="3">
    <source>
        <dbReference type="Proteomes" id="UP000075884"/>
    </source>
</evidence>